<dbReference type="InterPro" id="IPR053824">
    <property type="entry name" value="DUF7010"/>
</dbReference>
<accession>A0A4R5DPM9</accession>
<dbReference type="Pfam" id="PF22765">
    <property type="entry name" value="DUF7010"/>
    <property type="match status" value="1"/>
</dbReference>
<comment type="caution">
    <text evidence="2">The sequence shown here is derived from an EMBL/GenBank/DDBJ whole genome shotgun (WGS) entry which is preliminary data.</text>
</comment>
<evidence type="ECO:0008006" key="4">
    <source>
        <dbReference type="Google" id="ProtNLM"/>
    </source>
</evidence>
<organism evidence="2 3">
    <name type="scientific">Dyadobacter psychrotolerans</name>
    <dbReference type="NCBI Taxonomy" id="2541721"/>
    <lineage>
        <taxon>Bacteria</taxon>
        <taxon>Pseudomonadati</taxon>
        <taxon>Bacteroidota</taxon>
        <taxon>Cytophagia</taxon>
        <taxon>Cytophagales</taxon>
        <taxon>Spirosomataceae</taxon>
        <taxon>Dyadobacter</taxon>
    </lineage>
</organism>
<feature type="transmembrane region" description="Helical" evidence="1">
    <location>
        <begin position="84"/>
        <end position="106"/>
    </location>
</feature>
<proteinExistence type="predicted"/>
<evidence type="ECO:0000313" key="2">
    <source>
        <dbReference type="EMBL" id="TDE15547.1"/>
    </source>
</evidence>
<evidence type="ECO:0000256" key="1">
    <source>
        <dbReference type="SAM" id="Phobius"/>
    </source>
</evidence>
<keyword evidence="1" id="KW-0812">Transmembrane</keyword>
<keyword evidence="1" id="KW-0472">Membrane</keyword>
<dbReference type="AlphaFoldDB" id="A0A4R5DPM9"/>
<feature type="transmembrane region" description="Helical" evidence="1">
    <location>
        <begin position="135"/>
        <end position="152"/>
    </location>
</feature>
<protein>
    <recommendedName>
        <fullName evidence="4">DUF308 domain-containing protein</fullName>
    </recommendedName>
</protein>
<name>A0A4R5DPM9_9BACT</name>
<keyword evidence="3" id="KW-1185">Reference proteome</keyword>
<sequence>MNPEDNSLSVKAAQQEMRENYFNGATGVLVSGLVWLTASAVTYSSSNKHGIWTLLIGGALIHPISLLVNKLLGIKESHSQTNPMGALAMEGTLFMLLTIPLAYVLSFQKPEWFFQGMLLIIGGRYLTFQTIYGNKVFWVFGGLLAISGYLLFTFQASSFITLLTGSLTEVLFSIYFFITSKKPQS</sequence>
<dbReference type="RefSeq" id="WP_131958810.1">
    <property type="nucleotide sequence ID" value="NZ_SMFL01000004.1"/>
</dbReference>
<dbReference type="EMBL" id="SMFL01000004">
    <property type="protein sequence ID" value="TDE15547.1"/>
    <property type="molecule type" value="Genomic_DNA"/>
</dbReference>
<feature type="transmembrane region" description="Helical" evidence="1">
    <location>
        <begin position="158"/>
        <end position="178"/>
    </location>
</feature>
<dbReference type="Proteomes" id="UP000294850">
    <property type="component" value="Unassembled WGS sequence"/>
</dbReference>
<feature type="transmembrane region" description="Helical" evidence="1">
    <location>
        <begin position="49"/>
        <end position="72"/>
    </location>
</feature>
<evidence type="ECO:0000313" key="3">
    <source>
        <dbReference type="Proteomes" id="UP000294850"/>
    </source>
</evidence>
<gene>
    <name evidence="2" type="ORF">E0F88_13670</name>
</gene>
<keyword evidence="1" id="KW-1133">Transmembrane helix</keyword>
<reference evidence="2 3" key="1">
    <citation type="submission" date="2019-03" db="EMBL/GenBank/DDBJ databases">
        <title>Dyadobacter AR-3-6 sp. nov., isolated from arctic soil.</title>
        <authorList>
            <person name="Chaudhary D.K."/>
        </authorList>
    </citation>
    <scope>NUCLEOTIDE SEQUENCE [LARGE SCALE GENOMIC DNA]</scope>
    <source>
        <strain evidence="2 3">AR-3-6</strain>
    </source>
</reference>
<feature type="transmembrane region" description="Helical" evidence="1">
    <location>
        <begin position="21"/>
        <end position="43"/>
    </location>
</feature>
<dbReference type="OrthoDB" id="5114860at2"/>
<feature type="transmembrane region" description="Helical" evidence="1">
    <location>
        <begin position="112"/>
        <end position="128"/>
    </location>
</feature>